<proteinExistence type="predicted"/>
<dbReference type="PANTHER" id="PTHR46796">
    <property type="entry name" value="HTH-TYPE TRANSCRIPTIONAL ACTIVATOR RHAS-RELATED"/>
    <property type="match status" value="1"/>
</dbReference>
<dbReference type="InterPro" id="IPR018062">
    <property type="entry name" value="HTH_AraC-typ_CS"/>
</dbReference>
<keyword evidence="2" id="KW-0238">DNA-binding</keyword>
<comment type="caution">
    <text evidence="5">The sequence shown here is derived from an EMBL/GenBank/DDBJ whole genome shotgun (WGS) entry which is preliminary data.</text>
</comment>
<dbReference type="SMART" id="SM00342">
    <property type="entry name" value="HTH_ARAC"/>
    <property type="match status" value="1"/>
</dbReference>
<dbReference type="PROSITE" id="PS00041">
    <property type="entry name" value="HTH_ARAC_FAMILY_1"/>
    <property type="match status" value="1"/>
</dbReference>
<keyword evidence="3" id="KW-0804">Transcription</keyword>
<sequence length="319" mass="35689">MKTYSVNECTPKNQKIEAWLHLLREMFVRLQYVHCDEPSDIALTASVEQRALSNLDVHLVSSTRQSLKRVPQRATDNEGEFFLFVMQVTGTGEVTQDDRRVVLTPGNFTMYDTTRPYELDFSAAFQQMVISVPRDQLCVQVPGAEKLTAYHVSGERPIGRLLRDMVHGLSAAIDEAQNGTQHLISQAVVDLIAANLRMHQPACGTMSSKLKRYQETRVKAFIKENATNSELTVSKVAEALDMSVSAIYRAFDGQHVSVAETIWLERLAAASMALRDHTLASKSIKEIAFDSGFSEAAHFSRAFRQRFGVTPREFRASGS</sequence>
<evidence type="ECO:0000313" key="5">
    <source>
        <dbReference type="EMBL" id="TDG01871.1"/>
    </source>
</evidence>
<evidence type="ECO:0000256" key="1">
    <source>
        <dbReference type="ARBA" id="ARBA00023015"/>
    </source>
</evidence>
<evidence type="ECO:0000259" key="4">
    <source>
        <dbReference type="PROSITE" id="PS01124"/>
    </source>
</evidence>
<dbReference type="Pfam" id="PF14525">
    <property type="entry name" value="AraC_binding_2"/>
    <property type="match status" value="1"/>
</dbReference>
<reference evidence="5 6" key="1">
    <citation type="submission" date="2019-03" db="EMBL/GenBank/DDBJ databases">
        <title>Paraburkholderia sp. isolated from native Mimosa gymnas in Guartela State Park, Brazil.</title>
        <authorList>
            <person name="Paulitsch F."/>
            <person name="Hungria M."/>
            <person name="Delamuta J.R.M."/>
            <person name="Ribeiro R.A."/>
            <person name="Dall'Agnol R."/>
            <person name="Silva J.S.B."/>
        </authorList>
    </citation>
    <scope>NUCLEOTIDE SEQUENCE [LARGE SCALE GENOMIC DNA]</scope>
    <source>
        <strain evidence="5 6">CNPSo 3008</strain>
    </source>
</reference>
<dbReference type="InterPro" id="IPR035418">
    <property type="entry name" value="AraC-bd_2"/>
</dbReference>
<dbReference type="AlphaFoldDB" id="A0A4R5L0C1"/>
<organism evidence="5 6">
    <name type="scientific">Paraburkholderia guartelaensis</name>
    <dbReference type="NCBI Taxonomy" id="2546446"/>
    <lineage>
        <taxon>Bacteria</taxon>
        <taxon>Pseudomonadati</taxon>
        <taxon>Pseudomonadota</taxon>
        <taxon>Betaproteobacteria</taxon>
        <taxon>Burkholderiales</taxon>
        <taxon>Burkholderiaceae</taxon>
        <taxon>Paraburkholderia</taxon>
    </lineage>
</organism>
<dbReference type="RefSeq" id="WP_133191087.1">
    <property type="nucleotide sequence ID" value="NZ_SMOD01000100.1"/>
</dbReference>
<dbReference type="PANTHER" id="PTHR46796:SF6">
    <property type="entry name" value="ARAC SUBFAMILY"/>
    <property type="match status" value="1"/>
</dbReference>
<keyword evidence="1" id="KW-0805">Transcription regulation</keyword>
<dbReference type="PROSITE" id="PS01124">
    <property type="entry name" value="HTH_ARAC_FAMILY_2"/>
    <property type="match status" value="1"/>
</dbReference>
<name>A0A4R5L0C1_9BURK</name>
<dbReference type="OrthoDB" id="9178898at2"/>
<dbReference type="SUPFAM" id="SSF46689">
    <property type="entry name" value="Homeodomain-like"/>
    <property type="match status" value="1"/>
</dbReference>
<dbReference type="Pfam" id="PF12833">
    <property type="entry name" value="HTH_18"/>
    <property type="match status" value="1"/>
</dbReference>
<evidence type="ECO:0000256" key="3">
    <source>
        <dbReference type="ARBA" id="ARBA00023163"/>
    </source>
</evidence>
<accession>A0A4R5L0C1</accession>
<dbReference type="GO" id="GO:0003700">
    <property type="term" value="F:DNA-binding transcription factor activity"/>
    <property type="evidence" value="ECO:0007669"/>
    <property type="project" value="InterPro"/>
</dbReference>
<dbReference type="Proteomes" id="UP000295606">
    <property type="component" value="Unassembled WGS sequence"/>
</dbReference>
<dbReference type="GO" id="GO:0043565">
    <property type="term" value="F:sequence-specific DNA binding"/>
    <property type="evidence" value="ECO:0007669"/>
    <property type="project" value="InterPro"/>
</dbReference>
<dbReference type="Gene3D" id="1.10.10.60">
    <property type="entry name" value="Homeodomain-like"/>
    <property type="match status" value="1"/>
</dbReference>
<dbReference type="InterPro" id="IPR018060">
    <property type="entry name" value="HTH_AraC"/>
</dbReference>
<dbReference type="InterPro" id="IPR020449">
    <property type="entry name" value="Tscrpt_reg_AraC-type_HTH"/>
</dbReference>
<feature type="domain" description="HTH araC/xylS-type" evidence="4">
    <location>
        <begin position="216"/>
        <end position="317"/>
    </location>
</feature>
<evidence type="ECO:0000256" key="2">
    <source>
        <dbReference type="ARBA" id="ARBA00023125"/>
    </source>
</evidence>
<dbReference type="PRINTS" id="PR00032">
    <property type="entry name" value="HTHARAC"/>
</dbReference>
<dbReference type="InterPro" id="IPR050204">
    <property type="entry name" value="AraC_XylS_family_regulators"/>
</dbReference>
<dbReference type="EMBL" id="SMOD01000100">
    <property type="protein sequence ID" value="TDG01871.1"/>
    <property type="molecule type" value="Genomic_DNA"/>
</dbReference>
<dbReference type="InterPro" id="IPR009057">
    <property type="entry name" value="Homeodomain-like_sf"/>
</dbReference>
<gene>
    <name evidence="5" type="ORF">E1N52_42745</name>
</gene>
<protein>
    <submittedName>
        <fullName evidence="5">Helix-turn-helix domain-containing protein</fullName>
    </submittedName>
</protein>
<evidence type="ECO:0000313" key="6">
    <source>
        <dbReference type="Proteomes" id="UP000295606"/>
    </source>
</evidence>